<dbReference type="CDD" id="cd13705">
    <property type="entry name" value="PBP2_BvgS_D1"/>
    <property type="match status" value="1"/>
</dbReference>
<evidence type="ECO:0000256" key="1">
    <source>
        <dbReference type="ARBA" id="ARBA00010333"/>
    </source>
</evidence>
<keyword evidence="2" id="KW-0732">Signal</keyword>
<proteinExistence type="inferred from homology"/>
<dbReference type="Pfam" id="PF00497">
    <property type="entry name" value="SBP_bac_3"/>
    <property type="match status" value="2"/>
</dbReference>
<organism evidence="4 5">
    <name type="scientific">Pseudomonas savastanoi</name>
    <name type="common">Pseudomonas syringae pv. savastanoi</name>
    <dbReference type="NCBI Taxonomy" id="29438"/>
    <lineage>
        <taxon>Bacteria</taxon>
        <taxon>Pseudomonadati</taxon>
        <taxon>Pseudomonadota</taxon>
        <taxon>Gammaproteobacteria</taxon>
        <taxon>Pseudomonadales</taxon>
        <taxon>Pseudomonadaceae</taxon>
        <taxon>Pseudomonas</taxon>
    </lineage>
</organism>
<dbReference type="Proteomes" id="UP000272241">
    <property type="component" value="Unassembled WGS sequence"/>
</dbReference>
<protein>
    <submittedName>
        <fullName evidence="4">Signal transduction histidine kinase</fullName>
    </submittedName>
</protein>
<dbReference type="EMBL" id="RBUO01000046">
    <property type="protein sequence ID" value="RMV23951.1"/>
    <property type="molecule type" value="Genomic_DNA"/>
</dbReference>
<reference evidence="4 5" key="1">
    <citation type="submission" date="2018-08" db="EMBL/GenBank/DDBJ databases">
        <title>Recombination of ecologically and evolutionarily significant loci maintains genetic cohesion in the Pseudomonas syringae species complex.</title>
        <authorList>
            <person name="Dillon M."/>
            <person name="Thakur S."/>
            <person name="Almeida R.N.D."/>
            <person name="Weir B.S."/>
            <person name="Guttman D.S."/>
        </authorList>
    </citation>
    <scope>NUCLEOTIDE SEQUENCE [LARGE SCALE GENOMIC DNA]</scope>
    <source>
        <strain evidence="4 5">ICMP 11895</strain>
    </source>
</reference>
<evidence type="ECO:0000259" key="3">
    <source>
        <dbReference type="SMART" id="SM00062"/>
    </source>
</evidence>
<keyword evidence="4" id="KW-0418">Kinase</keyword>
<evidence type="ECO:0000313" key="4">
    <source>
        <dbReference type="EMBL" id="RMV23951.1"/>
    </source>
</evidence>
<evidence type="ECO:0000256" key="2">
    <source>
        <dbReference type="ARBA" id="ARBA00022729"/>
    </source>
</evidence>
<comment type="similarity">
    <text evidence="1">Belongs to the bacterial solute-binding protein 3 family.</text>
</comment>
<keyword evidence="4" id="KW-0808">Transferase</keyword>
<sequence>MQSVVREADSTLRGRAWRMACMLLALVFVGPADAAQSLPFTLTAPFVASADLALADQDRAWLDQRKVLRVGIAIADYEPIDITSDRNRYQGISADYLGLVSDQLNIPVPVTGFARRDEAIEALHDGKIDLLTSANGFERGVKGLSFSTEYMPDRSVVVGRGNDLSPPPSLAGKKVVLLDGYADSDVAHRVYPDSELIIAPNLYSALEALSQGEVDAFIGNEVIVRAYTALRPYLGLQIKFESRLPPVGFSFAVRDDEQRLLTFINRALDSIEPSIGREVLGRWTMGLGADVEGQRIRLTGAERRWLLKHPSVTIATTQHPPYIYKDKNGQWVGLNADVLSRISRMTGLQFVHQEVPSTQQSIEMLRAGLAEMNTCLQKMPSVGGFWTLPIPSEATAGCSWCAPSAHPEYRSTVWPVKCWHCLPGMRSRT</sequence>
<dbReference type="InterPro" id="IPR001638">
    <property type="entry name" value="Solute-binding_3/MltF_N"/>
</dbReference>
<name>A0A3M6AXL7_PSESS</name>
<feature type="domain" description="Solute-binding protein family 3/N-terminal" evidence="3">
    <location>
        <begin position="67"/>
        <end position="282"/>
    </location>
</feature>
<comment type="caution">
    <text evidence="4">The sequence shown here is derived from an EMBL/GenBank/DDBJ whole genome shotgun (WGS) entry which is preliminary data.</text>
</comment>
<gene>
    <name evidence="4" type="ORF">ALP15_03288</name>
</gene>
<dbReference type="InterPro" id="IPR049870">
    <property type="entry name" value="BvgS-like_periplasmic1"/>
</dbReference>
<dbReference type="GO" id="GO:0016301">
    <property type="term" value="F:kinase activity"/>
    <property type="evidence" value="ECO:0007669"/>
    <property type="project" value="UniProtKB-KW"/>
</dbReference>
<dbReference type="Gene3D" id="3.40.190.10">
    <property type="entry name" value="Periplasmic binding protein-like II"/>
    <property type="match status" value="3"/>
</dbReference>
<dbReference type="PANTHER" id="PTHR35936:SF19">
    <property type="entry name" value="AMINO-ACID-BINDING PROTEIN YXEM-RELATED"/>
    <property type="match status" value="1"/>
</dbReference>
<dbReference type="SMART" id="SM00062">
    <property type="entry name" value="PBPb"/>
    <property type="match status" value="1"/>
</dbReference>
<evidence type="ECO:0000313" key="5">
    <source>
        <dbReference type="Proteomes" id="UP000272241"/>
    </source>
</evidence>
<dbReference type="AlphaFoldDB" id="A0A3M6AXL7"/>
<dbReference type="SUPFAM" id="SSF53850">
    <property type="entry name" value="Periplasmic binding protein-like II"/>
    <property type="match status" value="2"/>
</dbReference>
<accession>A0A3M6AXL7</accession>
<dbReference type="PANTHER" id="PTHR35936">
    <property type="entry name" value="MEMBRANE-BOUND LYTIC MUREIN TRANSGLYCOSYLASE F"/>
    <property type="match status" value="1"/>
</dbReference>